<dbReference type="Proteomes" id="UP000248198">
    <property type="component" value="Unassembled WGS sequence"/>
</dbReference>
<dbReference type="PANTHER" id="PTHR18964:SF149">
    <property type="entry name" value="BIFUNCTIONAL UDP-N-ACETYLGLUCOSAMINE 2-EPIMERASE_N-ACETYLMANNOSAMINE KINASE"/>
    <property type="match status" value="1"/>
</dbReference>
<accession>A0A318U9V8</accession>
<comment type="caution">
    <text evidence="2">The sequence shown here is derived from an EMBL/GenBank/DDBJ whole genome shotgun (WGS) entry which is preliminary data.</text>
</comment>
<name>A0A318U9V8_9SPHI</name>
<dbReference type="GO" id="GO:0016301">
    <property type="term" value="F:kinase activity"/>
    <property type="evidence" value="ECO:0007669"/>
    <property type="project" value="UniProtKB-KW"/>
</dbReference>
<dbReference type="EMBL" id="QKLU01000006">
    <property type="protein sequence ID" value="PYF72381.1"/>
    <property type="molecule type" value="Genomic_DNA"/>
</dbReference>
<evidence type="ECO:0000256" key="1">
    <source>
        <dbReference type="ARBA" id="ARBA00006479"/>
    </source>
</evidence>
<dbReference type="InterPro" id="IPR036390">
    <property type="entry name" value="WH_DNA-bd_sf"/>
</dbReference>
<organism evidence="2 3">
    <name type="scientific">Pedobacter nutrimenti</name>
    <dbReference type="NCBI Taxonomy" id="1241337"/>
    <lineage>
        <taxon>Bacteria</taxon>
        <taxon>Pseudomonadati</taxon>
        <taxon>Bacteroidota</taxon>
        <taxon>Sphingobacteriia</taxon>
        <taxon>Sphingobacteriales</taxon>
        <taxon>Sphingobacteriaceae</taxon>
        <taxon>Pedobacter</taxon>
    </lineage>
</organism>
<dbReference type="Gene3D" id="3.30.420.40">
    <property type="match status" value="2"/>
</dbReference>
<evidence type="ECO:0000313" key="3">
    <source>
        <dbReference type="Proteomes" id="UP000248198"/>
    </source>
</evidence>
<dbReference type="Gene3D" id="1.10.10.10">
    <property type="entry name" value="Winged helix-like DNA-binding domain superfamily/Winged helix DNA-binding domain"/>
    <property type="match status" value="1"/>
</dbReference>
<keyword evidence="2" id="KW-0418">Kinase</keyword>
<dbReference type="InterPro" id="IPR036388">
    <property type="entry name" value="WH-like_DNA-bd_sf"/>
</dbReference>
<protein>
    <submittedName>
        <fullName evidence="2">Putative NBD/HSP70 family sugar kinase</fullName>
    </submittedName>
</protein>
<dbReference type="AlphaFoldDB" id="A0A318U9V8"/>
<dbReference type="RefSeq" id="WP_110833126.1">
    <property type="nucleotide sequence ID" value="NZ_QKLU01000006.1"/>
</dbReference>
<dbReference type="SUPFAM" id="SSF46785">
    <property type="entry name" value="Winged helix' DNA-binding domain"/>
    <property type="match status" value="1"/>
</dbReference>
<dbReference type="InterPro" id="IPR000600">
    <property type="entry name" value="ROK"/>
</dbReference>
<dbReference type="InterPro" id="IPR043129">
    <property type="entry name" value="ATPase_NBD"/>
</dbReference>
<sequence length="392" mass="42332">MDKGQLLRADLIKQLYYRHPLSLTDLSRLTQKSLPVVTKAVNALIQEGFIEEQGLAPSTGGRRASLFLLNPKLEKYVVSVAMDQLITRMVIYDLSNKVVLPVQSLELSIADDPAAVDKLISFLQDHIKASGIPFENLLGLGIGMPGFISREEGVNHSHLKPRDGSRLGDYLEWHLKLPVFMDNDSSLIALAELRFGAAVGKRDVMVANIGWGTGLGMIVNGQLYRGSSGYAGEFSHIPLSKTNNLCSCGKRGCLEVETSLLVMTERAKAEIASGAASSMQELFKDKSRNIDELFLEAASNRDPLAVSILSDAAFLIGKGLATLIHIMNPECIVLSGRGAIAGKILLPPIQQAINEFCIPRIADQTSIVLSELAANAELLAAASLVIEHSSFG</sequence>
<dbReference type="OrthoDB" id="9810372at2"/>
<reference evidence="2 3" key="1">
    <citation type="submission" date="2018-06" db="EMBL/GenBank/DDBJ databases">
        <title>Genomic Encyclopedia of Archaeal and Bacterial Type Strains, Phase II (KMG-II): from individual species to whole genera.</title>
        <authorList>
            <person name="Goeker M."/>
        </authorList>
    </citation>
    <scope>NUCLEOTIDE SEQUENCE [LARGE SCALE GENOMIC DNA]</scope>
    <source>
        <strain evidence="2 3">DSM 27372</strain>
    </source>
</reference>
<comment type="similarity">
    <text evidence="1">Belongs to the ROK (NagC/XylR) family.</text>
</comment>
<dbReference type="Pfam" id="PF00480">
    <property type="entry name" value="ROK"/>
    <property type="match status" value="1"/>
</dbReference>
<evidence type="ECO:0000313" key="2">
    <source>
        <dbReference type="EMBL" id="PYF72381.1"/>
    </source>
</evidence>
<keyword evidence="2" id="KW-0808">Transferase</keyword>
<keyword evidence="3" id="KW-1185">Reference proteome</keyword>
<proteinExistence type="inferred from homology"/>
<dbReference type="PANTHER" id="PTHR18964">
    <property type="entry name" value="ROK (REPRESSOR, ORF, KINASE) FAMILY"/>
    <property type="match status" value="1"/>
</dbReference>
<dbReference type="SUPFAM" id="SSF53067">
    <property type="entry name" value="Actin-like ATPase domain"/>
    <property type="match status" value="1"/>
</dbReference>
<gene>
    <name evidence="2" type="ORF">B0O44_10630</name>
</gene>